<evidence type="ECO:0000256" key="1">
    <source>
        <dbReference type="SAM" id="MobiDB-lite"/>
    </source>
</evidence>
<feature type="region of interest" description="Disordered" evidence="1">
    <location>
        <begin position="132"/>
        <end position="200"/>
    </location>
</feature>
<sequence length="200" mass="20660">MVPTGGATPAHAANGAKTDHSTDRSTGRSADPADRSTDRSTELPLPRKDSSEGWGLCHEFEMACAMEHQPRTLDGTVDAVGGTVTVGGTAEGRMEGAVHVHGDEADVHALSSAGLLVMPQYDPLEVSTAMSSSVESENTCSTGLSTSPTEGEGGERGALPLPSSLPLPSGGGIGDDPYSKSRPTSVQSLDDEWGWHVEFS</sequence>
<dbReference type="AlphaFoldDB" id="A0A7S2BPC5"/>
<organism evidence="2">
    <name type="scientific">Florenciella parvula</name>
    <dbReference type="NCBI Taxonomy" id="236787"/>
    <lineage>
        <taxon>Eukaryota</taxon>
        <taxon>Sar</taxon>
        <taxon>Stramenopiles</taxon>
        <taxon>Ochrophyta</taxon>
        <taxon>Dictyochophyceae</taxon>
        <taxon>Florenciellales</taxon>
        <taxon>Florenciella</taxon>
    </lineage>
</organism>
<dbReference type="EMBL" id="HBGT01009970">
    <property type="protein sequence ID" value="CAD9402886.1"/>
    <property type="molecule type" value="Transcribed_RNA"/>
</dbReference>
<gene>
    <name evidence="2" type="ORF">FPAR1323_LOCUS5415</name>
</gene>
<accession>A0A7S2BPC5</accession>
<protein>
    <submittedName>
        <fullName evidence="2">Uncharacterized protein</fullName>
    </submittedName>
</protein>
<feature type="compositionally biased region" description="Basic and acidic residues" evidence="1">
    <location>
        <begin position="17"/>
        <end position="51"/>
    </location>
</feature>
<reference evidence="2" key="1">
    <citation type="submission" date="2021-01" db="EMBL/GenBank/DDBJ databases">
        <authorList>
            <person name="Corre E."/>
            <person name="Pelletier E."/>
            <person name="Niang G."/>
            <person name="Scheremetjew M."/>
            <person name="Finn R."/>
            <person name="Kale V."/>
            <person name="Holt S."/>
            <person name="Cochrane G."/>
            <person name="Meng A."/>
            <person name="Brown T."/>
            <person name="Cohen L."/>
        </authorList>
    </citation>
    <scope>NUCLEOTIDE SEQUENCE</scope>
    <source>
        <strain evidence="2">RCC1693</strain>
    </source>
</reference>
<feature type="compositionally biased region" description="Polar residues" evidence="1">
    <location>
        <begin position="132"/>
        <end position="149"/>
    </location>
</feature>
<feature type="region of interest" description="Disordered" evidence="1">
    <location>
        <begin position="1"/>
        <end position="52"/>
    </location>
</feature>
<feature type="compositionally biased region" description="Low complexity" evidence="1">
    <location>
        <begin position="159"/>
        <end position="168"/>
    </location>
</feature>
<proteinExistence type="predicted"/>
<name>A0A7S2BPC5_9STRA</name>
<evidence type="ECO:0000313" key="2">
    <source>
        <dbReference type="EMBL" id="CAD9402886.1"/>
    </source>
</evidence>